<comment type="caution">
    <text evidence="5">The sequence shown here is derived from an EMBL/GenBank/DDBJ whole genome shotgun (WGS) entry which is preliminary data.</text>
</comment>
<dbReference type="InterPro" id="IPR016098">
    <property type="entry name" value="CAP/MinC_C"/>
</dbReference>
<sequence>MTRKSGSEDSSPAFESKHSFLARFAERKHSIEASLKQRREGSGPDSKSSVKSDLGRISSAIEDLQKLVAENSYFLPSYQYLVQSLSRKLKIVCSCWRLIKFVYTMHANNTNIYLRVRSRPIIEDSCGVRFAPYNLIYDGLEKDLKDSRLEEETGSWAN</sequence>
<accession>A0AAV7EUH6</accession>
<evidence type="ECO:0000313" key="6">
    <source>
        <dbReference type="Proteomes" id="UP000825729"/>
    </source>
</evidence>
<reference evidence="5 6" key="1">
    <citation type="submission" date="2021-07" db="EMBL/GenBank/DDBJ databases">
        <title>The Aristolochia fimbriata genome: insights into angiosperm evolution, floral development and chemical biosynthesis.</title>
        <authorList>
            <person name="Jiao Y."/>
        </authorList>
    </citation>
    <scope>NUCLEOTIDE SEQUENCE [LARGE SCALE GENOMIC DNA]</scope>
    <source>
        <strain evidence="5">IBCAS-2021</strain>
        <tissue evidence="5">Leaf</tissue>
    </source>
</reference>
<dbReference type="InterPro" id="IPR012945">
    <property type="entry name" value="Tubulin-bd_cofactor_C_dom"/>
</dbReference>
<dbReference type="EMBL" id="JAINDJ010000004">
    <property type="protein sequence ID" value="KAG9450933.1"/>
    <property type="molecule type" value="Genomic_DNA"/>
</dbReference>
<dbReference type="PANTHER" id="PTHR15139">
    <property type="entry name" value="TUBULIN FOLDING COFACTOR C"/>
    <property type="match status" value="1"/>
</dbReference>
<feature type="region of interest" description="Disordered" evidence="2">
    <location>
        <begin position="33"/>
        <end position="52"/>
    </location>
</feature>
<dbReference type="GO" id="GO:0007021">
    <property type="term" value="P:tubulin complex assembly"/>
    <property type="evidence" value="ECO:0007669"/>
    <property type="project" value="TreeGrafter"/>
</dbReference>
<dbReference type="GO" id="GO:0007023">
    <property type="term" value="P:post-chaperonin tubulin folding pathway"/>
    <property type="evidence" value="ECO:0007669"/>
    <property type="project" value="InterPro"/>
</dbReference>
<dbReference type="InterPro" id="IPR031925">
    <property type="entry name" value="TBCC_N"/>
</dbReference>
<name>A0AAV7EUH6_ARIFI</name>
<evidence type="ECO:0000259" key="3">
    <source>
        <dbReference type="Pfam" id="PF07986"/>
    </source>
</evidence>
<dbReference type="Pfam" id="PF16752">
    <property type="entry name" value="TBCC_N"/>
    <property type="match status" value="1"/>
</dbReference>
<gene>
    <name evidence="5" type="ORF">H6P81_010898</name>
</gene>
<dbReference type="AlphaFoldDB" id="A0AAV7EUH6"/>
<evidence type="ECO:0000259" key="4">
    <source>
        <dbReference type="Pfam" id="PF16752"/>
    </source>
</evidence>
<feature type="domain" description="Tubulin binding cofactor C-like" evidence="3">
    <location>
        <begin position="88"/>
        <end position="157"/>
    </location>
</feature>
<evidence type="ECO:0000313" key="5">
    <source>
        <dbReference type="EMBL" id="KAG9450933.1"/>
    </source>
</evidence>
<proteinExistence type="predicted"/>
<dbReference type="Pfam" id="PF07986">
    <property type="entry name" value="TBCC"/>
    <property type="match status" value="1"/>
</dbReference>
<evidence type="ECO:0000256" key="1">
    <source>
        <dbReference type="ARBA" id="ARBA00026055"/>
    </source>
</evidence>
<dbReference type="Gene3D" id="2.160.20.70">
    <property type="match status" value="1"/>
</dbReference>
<evidence type="ECO:0008006" key="7">
    <source>
        <dbReference type="Google" id="ProtNLM"/>
    </source>
</evidence>
<organism evidence="5 6">
    <name type="scientific">Aristolochia fimbriata</name>
    <name type="common">White veined hardy Dutchman's pipe vine</name>
    <dbReference type="NCBI Taxonomy" id="158543"/>
    <lineage>
        <taxon>Eukaryota</taxon>
        <taxon>Viridiplantae</taxon>
        <taxon>Streptophyta</taxon>
        <taxon>Embryophyta</taxon>
        <taxon>Tracheophyta</taxon>
        <taxon>Spermatophyta</taxon>
        <taxon>Magnoliopsida</taxon>
        <taxon>Magnoliidae</taxon>
        <taxon>Piperales</taxon>
        <taxon>Aristolochiaceae</taxon>
        <taxon>Aristolochia</taxon>
    </lineage>
</organism>
<dbReference type="GO" id="GO:0005737">
    <property type="term" value="C:cytoplasm"/>
    <property type="evidence" value="ECO:0007669"/>
    <property type="project" value="TreeGrafter"/>
</dbReference>
<dbReference type="InterPro" id="IPR027684">
    <property type="entry name" value="TBCC"/>
</dbReference>
<dbReference type="GO" id="GO:0015631">
    <property type="term" value="F:tubulin binding"/>
    <property type="evidence" value="ECO:0007669"/>
    <property type="project" value="InterPro"/>
</dbReference>
<feature type="domain" description="Tubulin-specific chaperone C N-terminal" evidence="4">
    <location>
        <begin position="3"/>
        <end position="79"/>
    </location>
</feature>
<dbReference type="Proteomes" id="UP000825729">
    <property type="component" value="Unassembled WGS sequence"/>
</dbReference>
<evidence type="ECO:0000256" key="2">
    <source>
        <dbReference type="SAM" id="MobiDB-lite"/>
    </source>
</evidence>
<protein>
    <recommendedName>
        <fullName evidence="7">Tubulin-folding cofactor C</fullName>
    </recommendedName>
</protein>
<keyword evidence="6" id="KW-1185">Reference proteome</keyword>
<comment type="subunit">
    <text evidence="1">Supercomplex made of cofactors A to E. Cofactors A and D function by capturing and stabilizing tubulin in a quasi-native conformation. Cofactor E binds to the cofactor D-tubulin complex; interaction with cofactor C then causes the release of tubulin polypeptides that are committed to the native state.</text>
</comment>
<dbReference type="PANTHER" id="PTHR15139:SF0">
    <property type="entry name" value="TUBULIN-SPECIFIC CHAPERONE C"/>
    <property type="match status" value="1"/>
</dbReference>